<sequence length="144" mass="15392">VEMLRDGFSAPCLSNLARTPRNTPRSDPASWVATAGQSSQNAMRMRLSEGSALCGHSLSGPNLPLTPRSIGNFGGTVFAGPRTPLRNRPRLDPAGQLSSAGSNSSLVAPQQKHFGVRETEGPPRRAPPAHFLEERERTTSLPPQ</sequence>
<feature type="non-terminal residue" evidence="2">
    <location>
        <position position="144"/>
    </location>
</feature>
<evidence type="ECO:0000256" key="1">
    <source>
        <dbReference type="SAM" id="MobiDB-lite"/>
    </source>
</evidence>
<feature type="region of interest" description="Disordered" evidence="1">
    <location>
        <begin position="74"/>
        <end position="144"/>
    </location>
</feature>
<protein>
    <submittedName>
        <fullName evidence="2">Uncharacterized protein</fullName>
    </submittedName>
</protein>
<feature type="compositionally biased region" description="Polar residues" evidence="1">
    <location>
        <begin position="96"/>
        <end position="108"/>
    </location>
</feature>
<name>A0A813KK89_POLGL</name>
<dbReference type="Proteomes" id="UP000626109">
    <property type="component" value="Unassembled WGS sequence"/>
</dbReference>
<reference evidence="2" key="1">
    <citation type="submission" date="2021-02" db="EMBL/GenBank/DDBJ databases">
        <authorList>
            <person name="Dougan E. K."/>
            <person name="Rhodes N."/>
            <person name="Thang M."/>
            <person name="Chan C."/>
        </authorList>
    </citation>
    <scope>NUCLEOTIDE SEQUENCE</scope>
</reference>
<organism evidence="2 3">
    <name type="scientific">Polarella glacialis</name>
    <name type="common">Dinoflagellate</name>
    <dbReference type="NCBI Taxonomy" id="89957"/>
    <lineage>
        <taxon>Eukaryota</taxon>
        <taxon>Sar</taxon>
        <taxon>Alveolata</taxon>
        <taxon>Dinophyceae</taxon>
        <taxon>Suessiales</taxon>
        <taxon>Suessiaceae</taxon>
        <taxon>Polarella</taxon>
    </lineage>
</organism>
<feature type="compositionally biased region" description="Polar residues" evidence="1">
    <location>
        <begin position="16"/>
        <end position="25"/>
    </location>
</feature>
<evidence type="ECO:0000313" key="2">
    <source>
        <dbReference type="EMBL" id="CAE8703292.1"/>
    </source>
</evidence>
<gene>
    <name evidence="2" type="ORF">PGLA2088_LOCUS32775</name>
</gene>
<dbReference type="AlphaFoldDB" id="A0A813KK89"/>
<accession>A0A813KK89</accession>
<evidence type="ECO:0000313" key="3">
    <source>
        <dbReference type="Proteomes" id="UP000626109"/>
    </source>
</evidence>
<comment type="caution">
    <text evidence="2">The sequence shown here is derived from an EMBL/GenBank/DDBJ whole genome shotgun (WGS) entry which is preliminary data.</text>
</comment>
<proteinExistence type="predicted"/>
<feature type="non-terminal residue" evidence="2">
    <location>
        <position position="1"/>
    </location>
</feature>
<feature type="region of interest" description="Disordered" evidence="1">
    <location>
        <begin position="15"/>
        <end position="41"/>
    </location>
</feature>
<dbReference type="EMBL" id="CAJNNW010030380">
    <property type="protein sequence ID" value="CAE8703292.1"/>
    <property type="molecule type" value="Genomic_DNA"/>
</dbReference>